<dbReference type="KEGG" id="nfl:COO91_07715"/>
<dbReference type="AlphaFoldDB" id="A0A2K8T1V4"/>
<name>A0A2K8T1V4_9NOSO</name>
<keyword evidence="2" id="KW-1185">Reference proteome</keyword>
<proteinExistence type="predicted"/>
<protein>
    <submittedName>
        <fullName evidence="1">Uncharacterized protein</fullName>
    </submittedName>
</protein>
<accession>A0A2K8T1V4</accession>
<gene>
    <name evidence="1" type="ORF">COO91_07715</name>
</gene>
<evidence type="ECO:0000313" key="1">
    <source>
        <dbReference type="EMBL" id="AUB41661.1"/>
    </source>
</evidence>
<reference evidence="1 2" key="1">
    <citation type="submission" date="2017-11" db="EMBL/GenBank/DDBJ databases">
        <title>Complete genome of a free-living desiccation-tolerant cyanobacterium and its photosynthetic adaptation to extreme terrestrial habitat.</title>
        <authorList>
            <person name="Shang J."/>
        </authorList>
    </citation>
    <scope>NUCLEOTIDE SEQUENCE [LARGE SCALE GENOMIC DNA]</scope>
    <source>
        <strain evidence="1 2">CCNUN1</strain>
    </source>
</reference>
<evidence type="ECO:0000313" key="2">
    <source>
        <dbReference type="Proteomes" id="UP000232003"/>
    </source>
</evidence>
<dbReference type="Proteomes" id="UP000232003">
    <property type="component" value="Chromosome"/>
</dbReference>
<dbReference type="EMBL" id="CP024785">
    <property type="protein sequence ID" value="AUB41661.1"/>
    <property type="molecule type" value="Genomic_DNA"/>
</dbReference>
<organism evidence="1 2">
    <name type="scientific">Nostoc flagelliforme CCNUN1</name>
    <dbReference type="NCBI Taxonomy" id="2038116"/>
    <lineage>
        <taxon>Bacteria</taxon>
        <taxon>Bacillati</taxon>
        <taxon>Cyanobacteriota</taxon>
        <taxon>Cyanophyceae</taxon>
        <taxon>Nostocales</taxon>
        <taxon>Nostocaceae</taxon>
        <taxon>Nostoc</taxon>
    </lineage>
</organism>
<sequence>MCLFAKLNPWCLCWNVEDRQTLRPIRAIAIKEKLFGLLFFS</sequence>